<dbReference type="InterPro" id="IPR014284">
    <property type="entry name" value="RNA_pol_sigma-70_dom"/>
</dbReference>
<feature type="domain" description="SnoaL-like" evidence="9">
    <location>
        <begin position="198"/>
        <end position="279"/>
    </location>
</feature>
<accession>A0A5M3XGF9</accession>
<dbReference type="Proteomes" id="UP000377595">
    <property type="component" value="Unassembled WGS sequence"/>
</dbReference>
<dbReference type="InterPro" id="IPR013325">
    <property type="entry name" value="RNA_pol_sigma_r2"/>
</dbReference>
<dbReference type="NCBIfam" id="TIGR02937">
    <property type="entry name" value="sigma70-ECF"/>
    <property type="match status" value="1"/>
</dbReference>
<dbReference type="GO" id="GO:0003677">
    <property type="term" value="F:DNA binding"/>
    <property type="evidence" value="ECO:0007669"/>
    <property type="project" value="UniProtKB-KW"/>
</dbReference>
<dbReference type="SUPFAM" id="SSF88946">
    <property type="entry name" value="Sigma2 domain of RNA polymerase sigma factors"/>
    <property type="match status" value="1"/>
</dbReference>
<dbReference type="SUPFAM" id="SSF88659">
    <property type="entry name" value="Sigma3 and sigma4 domains of RNA polymerase sigma factors"/>
    <property type="match status" value="1"/>
</dbReference>
<dbReference type="InterPro" id="IPR037401">
    <property type="entry name" value="SnoaL-like"/>
</dbReference>
<dbReference type="GO" id="GO:0006352">
    <property type="term" value="P:DNA-templated transcription initiation"/>
    <property type="evidence" value="ECO:0007669"/>
    <property type="project" value="InterPro"/>
</dbReference>
<dbReference type="Pfam" id="PF04542">
    <property type="entry name" value="Sigma70_r2"/>
    <property type="match status" value="1"/>
</dbReference>
<dbReference type="CDD" id="cd06171">
    <property type="entry name" value="Sigma70_r4"/>
    <property type="match status" value="1"/>
</dbReference>
<dbReference type="GO" id="GO:0016987">
    <property type="term" value="F:sigma factor activity"/>
    <property type="evidence" value="ECO:0007669"/>
    <property type="project" value="UniProtKB-KW"/>
</dbReference>
<evidence type="ECO:0000259" key="7">
    <source>
        <dbReference type="Pfam" id="PF04542"/>
    </source>
</evidence>
<dbReference type="Pfam" id="PF12680">
    <property type="entry name" value="SnoaL_2"/>
    <property type="match status" value="1"/>
</dbReference>
<dbReference type="Gene3D" id="1.10.10.10">
    <property type="entry name" value="Winged helix-like DNA-binding domain superfamily/Winged helix DNA-binding domain"/>
    <property type="match status" value="1"/>
</dbReference>
<gene>
    <name evidence="10" type="primary">sigG</name>
    <name evidence="10" type="ORF">Aple_026420</name>
</gene>
<keyword evidence="4 6" id="KW-0731">Sigma factor</keyword>
<dbReference type="PANTHER" id="PTHR30173:SF36">
    <property type="entry name" value="ECF RNA POLYMERASE SIGMA FACTOR SIGJ"/>
    <property type="match status" value="1"/>
</dbReference>
<dbReference type="InterPro" id="IPR013249">
    <property type="entry name" value="RNA_pol_sigma70_r4_t2"/>
</dbReference>
<name>A0A5M3XGF9_9ACTN</name>
<evidence type="ECO:0000259" key="9">
    <source>
        <dbReference type="Pfam" id="PF12680"/>
    </source>
</evidence>
<evidence type="ECO:0000256" key="3">
    <source>
        <dbReference type="ARBA" id="ARBA00023015"/>
    </source>
</evidence>
<comment type="subunit">
    <text evidence="2">Interacts transiently with the RNA polymerase catalytic core formed by RpoA, RpoB, RpoC and RpoZ (2 alpha, 1 beta, 1 beta' and 1 omega subunit) to form the RNA polymerase holoenzyme that can initiate transcription.</text>
</comment>
<evidence type="ECO:0000313" key="10">
    <source>
        <dbReference type="EMBL" id="GES19746.1"/>
    </source>
</evidence>
<reference evidence="10 11" key="1">
    <citation type="submission" date="2019-10" db="EMBL/GenBank/DDBJ databases">
        <title>Whole genome shotgun sequence of Acrocarpospora pleiomorpha NBRC 16267.</title>
        <authorList>
            <person name="Ichikawa N."/>
            <person name="Kimura A."/>
            <person name="Kitahashi Y."/>
            <person name="Komaki H."/>
            <person name="Oguchi A."/>
        </authorList>
    </citation>
    <scope>NUCLEOTIDE SEQUENCE [LARGE SCALE GENOMIC DNA]</scope>
    <source>
        <strain evidence="10 11">NBRC 16267</strain>
    </source>
</reference>
<keyword evidence="5 6" id="KW-0804">Transcription</keyword>
<dbReference type="SUPFAM" id="SSF54427">
    <property type="entry name" value="NTF2-like"/>
    <property type="match status" value="1"/>
</dbReference>
<keyword evidence="6" id="KW-0238">DNA-binding</keyword>
<dbReference type="EMBL" id="BLAF01000013">
    <property type="protein sequence ID" value="GES19746.1"/>
    <property type="molecule type" value="Genomic_DNA"/>
</dbReference>
<dbReference type="InterPro" id="IPR036388">
    <property type="entry name" value="WH-like_DNA-bd_sf"/>
</dbReference>
<evidence type="ECO:0000259" key="8">
    <source>
        <dbReference type="Pfam" id="PF08281"/>
    </source>
</evidence>
<protein>
    <recommendedName>
        <fullName evidence="6">RNA polymerase sigma factor</fullName>
    </recommendedName>
</protein>
<dbReference type="InterPro" id="IPR032710">
    <property type="entry name" value="NTF2-like_dom_sf"/>
</dbReference>
<sequence length="314" mass="34292">METRVEEDFDVLATRFRPELLAHCYRMLGSVHDAEDVVQETFLRALRFHEAFEGRASMRTWLYRIATNACLTALNSRGRQPLPVGLGGPGEHHVVTWLEPLPDAMISPGDPATIVIDRASIRLAFIAALQHLPAQQRAVLILRDVLRWRAAEVAETLGTTTTAVNSALRRARARLDEVAPDQDKITEPTAAAQRELLARYATAFERKDMTAIAELLSGDAIWEMPPTTLWFQGPYDIVRHLAGSCPAGPGDLRLVATHANGQPAFATYLPSGGHHVLATLQVLTLTTAGISHIVAFSAPEILTTFAAPVGVTFP</sequence>
<keyword evidence="11" id="KW-1185">Reference proteome</keyword>
<comment type="caution">
    <text evidence="10">The sequence shown here is derived from an EMBL/GenBank/DDBJ whole genome shotgun (WGS) entry which is preliminary data.</text>
</comment>
<proteinExistence type="inferred from homology"/>
<evidence type="ECO:0000313" key="11">
    <source>
        <dbReference type="Proteomes" id="UP000377595"/>
    </source>
</evidence>
<dbReference type="RefSeq" id="WP_155344806.1">
    <property type="nucleotide sequence ID" value="NZ_BAAAHM010000028.1"/>
</dbReference>
<dbReference type="InterPro" id="IPR052704">
    <property type="entry name" value="ECF_Sigma-70_Domain"/>
</dbReference>
<comment type="similarity">
    <text evidence="1 6">Belongs to the sigma-70 factor family. ECF subfamily.</text>
</comment>
<keyword evidence="3 6" id="KW-0805">Transcription regulation</keyword>
<dbReference type="PROSITE" id="PS01063">
    <property type="entry name" value="SIGMA70_ECF"/>
    <property type="match status" value="1"/>
</dbReference>
<dbReference type="PANTHER" id="PTHR30173">
    <property type="entry name" value="SIGMA 19 FACTOR"/>
    <property type="match status" value="1"/>
</dbReference>
<dbReference type="Gene3D" id="3.10.450.50">
    <property type="match status" value="1"/>
</dbReference>
<organism evidence="10 11">
    <name type="scientific">Acrocarpospora pleiomorpha</name>
    <dbReference type="NCBI Taxonomy" id="90975"/>
    <lineage>
        <taxon>Bacteria</taxon>
        <taxon>Bacillati</taxon>
        <taxon>Actinomycetota</taxon>
        <taxon>Actinomycetes</taxon>
        <taxon>Streptosporangiales</taxon>
        <taxon>Streptosporangiaceae</taxon>
        <taxon>Acrocarpospora</taxon>
    </lineage>
</organism>
<evidence type="ECO:0000256" key="6">
    <source>
        <dbReference type="RuleBase" id="RU000716"/>
    </source>
</evidence>
<dbReference type="InterPro" id="IPR007627">
    <property type="entry name" value="RNA_pol_sigma70_r2"/>
</dbReference>
<evidence type="ECO:0000256" key="5">
    <source>
        <dbReference type="ARBA" id="ARBA00023163"/>
    </source>
</evidence>
<evidence type="ECO:0000256" key="4">
    <source>
        <dbReference type="ARBA" id="ARBA00023082"/>
    </source>
</evidence>
<dbReference type="AlphaFoldDB" id="A0A5M3XGF9"/>
<dbReference type="NCBIfam" id="TIGR02960">
    <property type="entry name" value="SigX5"/>
    <property type="match status" value="1"/>
</dbReference>
<dbReference type="Pfam" id="PF08281">
    <property type="entry name" value="Sigma70_r4_2"/>
    <property type="match status" value="1"/>
</dbReference>
<feature type="domain" description="RNA polymerase sigma-70 region 2" evidence="7">
    <location>
        <begin position="12"/>
        <end position="79"/>
    </location>
</feature>
<dbReference type="GO" id="GO:0006950">
    <property type="term" value="P:response to stress"/>
    <property type="evidence" value="ECO:0007669"/>
    <property type="project" value="UniProtKB-ARBA"/>
</dbReference>
<dbReference type="InterPro" id="IPR013324">
    <property type="entry name" value="RNA_pol_sigma_r3/r4-like"/>
</dbReference>
<evidence type="ECO:0000256" key="1">
    <source>
        <dbReference type="ARBA" id="ARBA00010641"/>
    </source>
</evidence>
<feature type="domain" description="RNA polymerase sigma factor 70 region 4 type 2" evidence="8">
    <location>
        <begin position="123"/>
        <end position="175"/>
    </location>
</feature>
<dbReference type="InterPro" id="IPR000838">
    <property type="entry name" value="RNA_pol_sigma70_ECF_CS"/>
</dbReference>
<dbReference type="NCBIfam" id="NF006089">
    <property type="entry name" value="PRK08241.1"/>
    <property type="match status" value="1"/>
</dbReference>
<dbReference type="InterPro" id="IPR014305">
    <property type="entry name" value="RNA_pol_sigma-G_actinobac"/>
</dbReference>
<dbReference type="OrthoDB" id="3500555at2"/>
<dbReference type="Gene3D" id="1.10.1740.10">
    <property type="match status" value="1"/>
</dbReference>
<evidence type="ECO:0000256" key="2">
    <source>
        <dbReference type="ARBA" id="ARBA00011344"/>
    </source>
</evidence>